<accession>A0AAV4FVQ1</accession>
<comment type="caution">
    <text evidence="3">The sequence shown here is derived from an EMBL/GenBank/DDBJ whole genome shotgun (WGS) entry which is preliminary data.</text>
</comment>
<gene>
    <name evidence="3" type="ORF">ElyMa_003965100</name>
</gene>
<proteinExistence type="predicted"/>
<feature type="transmembrane region" description="Helical" evidence="2">
    <location>
        <begin position="259"/>
        <end position="283"/>
    </location>
</feature>
<evidence type="ECO:0000313" key="3">
    <source>
        <dbReference type="EMBL" id="GFR77327.1"/>
    </source>
</evidence>
<reference evidence="3 4" key="1">
    <citation type="journal article" date="2021" name="Elife">
        <title>Chloroplast acquisition without the gene transfer in kleptoplastic sea slugs, Plakobranchus ocellatus.</title>
        <authorList>
            <person name="Maeda T."/>
            <person name="Takahashi S."/>
            <person name="Yoshida T."/>
            <person name="Shimamura S."/>
            <person name="Takaki Y."/>
            <person name="Nagai Y."/>
            <person name="Toyoda A."/>
            <person name="Suzuki Y."/>
            <person name="Arimoto A."/>
            <person name="Ishii H."/>
            <person name="Satoh N."/>
            <person name="Nishiyama T."/>
            <person name="Hasebe M."/>
            <person name="Maruyama T."/>
            <person name="Minagawa J."/>
            <person name="Obokata J."/>
            <person name="Shigenobu S."/>
        </authorList>
    </citation>
    <scope>NUCLEOTIDE SEQUENCE [LARGE SCALE GENOMIC DNA]</scope>
</reference>
<feature type="compositionally biased region" description="Pro residues" evidence="1">
    <location>
        <begin position="10"/>
        <end position="21"/>
    </location>
</feature>
<sequence length="323" mass="36288">MANEKLQFDDPPPPPNPPPLLSPQLPKNNDDDDDDDDNDHSRNALYDTVASNSVVMNLNNSADAVQHTNPKNKLGDSITYGLLLILMFYLTMILLVQLYGSPPTTYVYMLDIVVNNTQNIEHGFVTVKMSMVHTSLFVVAAALTAFTVVSRPMWFDENVLLNTTTWFKYTIHSVILVGIIMSTVGILSTTAHFLATFIVMCIFLAPTLIPERGKWVIIPMSFIASFVTYIIVCAAMNAYAVRIYALIRTDGIVMEDGWFGFYLLTFLAAPLTILIVPYTIFCLDLLEPSFKKNQYVIHIITEFMFMCTSLMCATFTTIFKSHV</sequence>
<dbReference type="Proteomes" id="UP000762676">
    <property type="component" value="Unassembled WGS sequence"/>
</dbReference>
<feature type="transmembrane region" description="Helical" evidence="2">
    <location>
        <begin position="295"/>
        <end position="319"/>
    </location>
</feature>
<evidence type="ECO:0000256" key="1">
    <source>
        <dbReference type="SAM" id="MobiDB-lite"/>
    </source>
</evidence>
<feature type="region of interest" description="Disordered" evidence="1">
    <location>
        <begin position="1"/>
        <end position="42"/>
    </location>
</feature>
<feature type="transmembrane region" description="Helical" evidence="2">
    <location>
        <begin position="222"/>
        <end position="247"/>
    </location>
</feature>
<feature type="transmembrane region" description="Helical" evidence="2">
    <location>
        <begin position="166"/>
        <end position="187"/>
    </location>
</feature>
<keyword evidence="2" id="KW-1133">Transmembrane helix</keyword>
<feature type="transmembrane region" description="Helical" evidence="2">
    <location>
        <begin position="134"/>
        <end position="154"/>
    </location>
</feature>
<evidence type="ECO:0000313" key="4">
    <source>
        <dbReference type="Proteomes" id="UP000762676"/>
    </source>
</evidence>
<keyword evidence="2" id="KW-0812">Transmembrane</keyword>
<organism evidence="3 4">
    <name type="scientific">Elysia marginata</name>
    <dbReference type="NCBI Taxonomy" id="1093978"/>
    <lineage>
        <taxon>Eukaryota</taxon>
        <taxon>Metazoa</taxon>
        <taxon>Spiralia</taxon>
        <taxon>Lophotrochozoa</taxon>
        <taxon>Mollusca</taxon>
        <taxon>Gastropoda</taxon>
        <taxon>Heterobranchia</taxon>
        <taxon>Euthyneura</taxon>
        <taxon>Panpulmonata</taxon>
        <taxon>Sacoglossa</taxon>
        <taxon>Placobranchoidea</taxon>
        <taxon>Plakobranchidae</taxon>
        <taxon>Elysia</taxon>
    </lineage>
</organism>
<dbReference type="AlphaFoldDB" id="A0AAV4FVQ1"/>
<keyword evidence="4" id="KW-1185">Reference proteome</keyword>
<evidence type="ECO:0000256" key="2">
    <source>
        <dbReference type="SAM" id="Phobius"/>
    </source>
</evidence>
<keyword evidence="2" id="KW-0472">Membrane</keyword>
<protein>
    <submittedName>
        <fullName evidence="3">Uncharacterized protein</fullName>
    </submittedName>
</protein>
<feature type="transmembrane region" description="Helical" evidence="2">
    <location>
        <begin position="80"/>
        <end position="100"/>
    </location>
</feature>
<name>A0AAV4FVQ1_9GAST</name>
<dbReference type="EMBL" id="BMAT01008075">
    <property type="protein sequence ID" value="GFR77327.1"/>
    <property type="molecule type" value="Genomic_DNA"/>
</dbReference>